<keyword evidence="9" id="KW-1185">Reference proteome</keyword>
<dbReference type="InterPro" id="IPR003370">
    <property type="entry name" value="Chromate_transpt"/>
</dbReference>
<dbReference type="GO" id="GO:0005886">
    <property type="term" value="C:plasma membrane"/>
    <property type="evidence" value="ECO:0007669"/>
    <property type="project" value="UniProtKB-SubCell"/>
</dbReference>
<organism evidence="8 9">
    <name type="scientific">Oxalobacter paraformigenes</name>
    <dbReference type="NCBI Taxonomy" id="556268"/>
    <lineage>
        <taxon>Bacteria</taxon>
        <taxon>Pseudomonadati</taxon>
        <taxon>Pseudomonadota</taxon>
        <taxon>Betaproteobacteria</taxon>
        <taxon>Burkholderiales</taxon>
        <taxon>Oxalobacteraceae</taxon>
        <taxon>Oxalobacter</taxon>
    </lineage>
</organism>
<comment type="similarity">
    <text evidence="2">Belongs to the chromate ion transporter (CHR) (TC 2.A.51) family.</text>
</comment>
<evidence type="ECO:0000256" key="1">
    <source>
        <dbReference type="ARBA" id="ARBA00004651"/>
    </source>
</evidence>
<dbReference type="RefSeq" id="WP_020995251.1">
    <property type="nucleotide sequence ID" value="NZ_CABMNL010000001.1"/>
</dbReference>
<evidence type="ECO:0008006" key="10">
    <source>
        <dbReference type="Google" id="ProtNLM"/>
    </source>
</evidence>
<dbReference type="EMBL" id="ACDP02000028">
    <property type="protein sequence ID" value="EEO27286.2"/>
    <property type="molecule type" value="Genomic_DNA"/>
</dbReference>
<dbReference type="HOGENOM" id="CLU_018106_1_0_4"/>
<proteinExistence type="inferred from homology"/>
<reference evidence="8" key="1">
    <citation type="submission" date="2011-10" db="EMBL/GenBank/DDBJ databases">
        <title>The Genome Sequence of Oxalobacter formigenes HOxBLS.</title>
        <authorList>
            <consortium name="The Broad Institute Genome Sequencing Platform"/>
            <person name="Earl A."/>
            <person name="Ward D."/>
            <person name="Feldgarden M."/>
            <person name="Gevers D."/>
            <person name="Allison M.J."/>
            <person name="Humphrey S."/>
            <person name="Young S.K."/>
            <person name="Zeng Q."/>
            <person name="Gargeya S."/>
            <person name="Fitzgerald M."/>
            <person name="Haas B."/>
            <person name="Abouelleil A."/>
            <person name="Alvarado L."/>
            <person name="Arachchi H.M."/>
            <person name="Berlin A."/>
            <person name="Brown A."/>
            <person name="Chapman S.B."/>
            <person name="Chen Z."/>
            <person name="Dunbar C."/>
            <person name="Freedman E."/>
            <person name="Gearin G."/>
            <person name="Goldberg J."/>
            <person name="Griggs A."/>
            <person name="Gujja S."/>
            <person name="Heiman D."/>
            <person name="Howarth C."/>
            <person name="Larson L."/>
            <person name="Lui A."/>
            <person name="MacDonald P.J.P."/>
            <person name="Montmayeur A."/>
            <person name="Murphy C."/>
            <person name="Neiman D."/>
            <person name="Pearson M."/>
            <person name="Priest M."/>
            <person name="Roberts A."/>
            <person name="Saif S."/>
            <person name="Shea T."/>
            <person name="Shenoy N."/>
            <person name="Sisk P."/>
            <person name="Stolte C."/>
            <person name="Sykes S."/>
            <person name="Wortman J."/>
            <person name="Nusbaum C."/>
            <person name="Birren B."/>
        </authorList>
    </citation>
    <scope>NUCLEOTIDE SEQUENCE [LARGE SCALE GENOMIC DNA]</scope>
    <source>
        <strain evidence="8">HOxBLS</strain>
    </source>
</reference>
<evidence type="ECO:0000256" key="6">
    <source>
        <dbReference type="ARBA" id="ARBA00023136"/>
    </source>
</evidence>
<name>C3X250_9BURK</name>
<dbReference type="GO" id="GO:0015109">
    <property type="term" value="F:chromate transmembrane transporter activity"/>
    <property type="evidence" value="ECO:0007669"/>
    <property type="project" value="InterPro"/>
</dbReference>
<keyword evidence="5 7" id="KW-1133">Transmembrane helix</keyword>
<dbReference type="InterPro" id="IPR052518">
    <property type="entry name" value="CHR_Transporter"/>
</dbReference>
<keyword evidence="6 7" id="KW-0472">Membrane</keyword>
<dbReference type="eggNOG" id="COG2059">
    <property type="taxonomic scope" value="Bacteria"/>
</dbReference>
<evidence type="ECO:0000313" key="8">
    <source>
        <dbReference type="EMBL" id="EEO27286.2"/>
    </source>
</evidence>
<evidence type="ECO:0000256" key="4">
    <source>
        <dbReference type="ARBA" id="ARBA00022692"/>
    </source>
</evidence>
<feature type="transmembrane region" description="Helical" evidence="7">
    <location>
        <begin position="153"/>
        <end position="173"/>
    </location>
</feature>
<feature type="transmembrane region" description="Helical" evidence="7">
    <location>
        <begin position="193"/>
        <end position="217"/>
    </location>
</feature>
<dbReference type="PANTHER" id="PTHR43663">
    <property type="entry name" value="CHROMATE TRANSPORT PROTEIN-RELATED"/>
    <property type="match status" value="1"/>
</dbReference>
<dbReference type="PANTHER" id="PTHR43663:SF2">
    <property type="entry name" value="CHROMATE TRANSPORT PROTEIN-RELATED"/>
    <property type="match status" value="1"/>
</dbReference>
<dbReference type="AlphaFoldDB" id="C3X250"/>
<feature type="transmembrane region" description="Helical" evidence="7">
    <location>
        <begin position="47"/>
        <end position="69"/>
    </location>
</feature>
<dbReference type="Proteomes" id="UP000003973">
    <property type="component" value="Unassembled WGS sequence"/>
</dbReference>
<evidence type="ECO:0000256" key="7">
    <source>
        <dbReference type="SAM" id="Phobius"/>
    </source>
</evidence>
<evidence type="ECO:0000256" key="5">
    <source>
        <dbReference type="ARBA" id="ARBA00022989"/>
    </source>
</evidence>
<evidence type="ECO:0000313" key="9">
    <source>
        <dbReference type="Proteomes" id="UP000003973"/>
    </source>
</evidence>
<gene>
    <name evidence="8" type="ORF">OFAG_00439</name>
</gene>
<comment type="subcellular location">
    <subcellularLocation>
        <location evidence="1">Cell membrane</location>
        <topology evidence="1">Multi-pass membrane protein</topology>
    </subcellularLocation>
</comment>
<comment type="caution">
    <text evidence="8">The sequence shown here is derived from an EMBL/GenBank/DDBJ whole genome shotgun (WGS) entry which is preliminary data.</text>
</comment>
<sequence>MEHHHLESEIIISKQPEHNTVFSHVPCNSGIITLLTGPNGIHFGMHYFILFLAFAKIGMFTIGGGQAMIPLIERDIVSRGWLEPDEFIDLLAVTQSLPGVFAVNIAIFVGHKIKGVWGAIWSALGCILPAFVTMLAIALFFRQYQESVWVIKIFNGIRPAVVALILVPCITAAKAMKLSRMELVFPALAALSIWLLGVSPVWIVCLGIAGGLLYTGWLKNRIRSKRRNR</sequence>
<feature type="transmembrane region" description="Helical" evidence="7">
    <location>
        <begin position="90"/>
        <end position="110"/>
    </location>
</feature>
<accession>C3X250</accession>
<dbReference type="Pfam" id="PF02417">
    <property type="entry name" value="Chromate_transp"/>
    <property type="match status" value="1"/>
</dbReference>
<feature type="transmembrane region" description="Helical" evidence="7">
    <location>
        <begin position="116"/>
        <end position="141"/>
    </location>
</feature>
<keyword evidence="4 7" id="KW-0812">Transmembrane</keyword>
<evidence type="ECO:0000256" key="3">
    <source>
        <dbReference type="ARBA" id="ARBA00022475"/>
    </source>
</evidence>
<protein>
    <recommendedName>
        <fullName evidence="10">Chromate transporter</fullName>
    </recommendedName>
</protein>
<evidence type="ECO:0000256" key="2">
    <source>
        <dbReference type="ARBA" id="ARBA00005262"/>
    </source>
</evidence>
<keyword evidence="3" id="KW-1003">Cell membrane</keyword>